<dbReference type="PANTHER" id="PTHR13789">
    <property type="entry name" value="MONOOXYGENASE"/>
    <property type="match status" value="1"/>
</dbReference>
<dbReference type="RefSeq" id="WP_149072440.1">
    <property type="nucleotide sequence ID" value="NZ_VTHL01000024.1"/>
</dbReference>
<dbReference type="InterPro" id="IPR050493">
    <property type="entry name" value="FAD-dep_Monooxygenase_BioMet"/>
</dbReference>
<dbReference type="AlphaFoldDB" id="A0A5D6UVK5"/>
<keyword evidence="5" id="KW-1185">Reference proteome</keyword>
<evidence type="ECO:0000256" key="1">
    <source>
        <dbReference type="ARBA" id="ARBA00023002"/>
    </source>
</evidence>
<keyword evidence="1" id="KW-0560">Oxidoreductase</keyword>
<proteinExistence type="predicted"/>
<evidence type="ECO:0000256" key="2">
    <source>
        <dbReference type="ARBA" id="ARBA00023033"/>
    </source>
</evidence>
<dbReference type="NCBIfam" id="NF005243">
    <property type="entry name" value="PRK06753.1"/>
    <property type="match status" value="1"/>
</dbReference>
<dbReference type="SUPFAM" id="SSF51905">
    <property type="entry name" value="FAD/NAD(P)-binding domain"/>
    <property type="match status" value="1"/>
</dbReference>
<keyword evidence="2" id="KW-0503">Monooxygenase</keyword>
<name>A0A5D6UVK5_9BACT</name>
<evidence type="ECO:0000313" key="5">
    <source>
        <dbReference type="Proteomes" id="UP000322791"/>
    </source>
</evidence>
<dbReference type="GO" id="GO:0004497">
    <property type="term" value="F:monooxygenase activity"/>
    <property type="evidence" value="ECO:0007669"/>
    <property type="project" value="UniProtKB-KW"/>
</dbReference>
<feature type="domain" description="FAD-binding" evidence="3">
    <location>
        <begin position="4"/>
        <end position="339"/>
    </location>
</feature>
<comment type="caution">
    <text evidence="4">The sequence shown here is derived from an EMBL/GenBank/DDBJ whole genome shotgun (WGS) entry which is preliminary data.</text>
</comment>
<dbReference type="GO" id="GO:0071949">
    <property type="term" value="F:FAD binding"/>
    <property type="evidence" value="ECO:0007669"/>
    <property type="project" value="InterPro"/>
</dbReference>
<dbReference type="Proteomes" id="UP000322791">
    <property type="component" value="Unassembled WGS sequence"/>
</dbReference>
<evidence type="ECO:0000313" key="4">
    <source>
        <dbReference type="EMBL" id="TYZ06429.1"/>
    </source>
</evidence>
<organism evidence="4 5">
    <name type="scientific">Hymenobacter lutimineralis</name>
    <dbReference type="NCBI Taxonomy" id="2606448"/>
    <lineage>
        <taxon>Bacteria</taxon>
        <taxon>Pseudomonadati</taxon>
        <taxon>Bacteroidota</taxon>
        <taxon>Cytophagia</taxon>
        <taxon>Cytophagales</taxon>
        <taxon>Hymenobacteraceae</taxon>
        <taxon>Hymenobacter</taxon>
    </lineage>
</organism>
<dbReference type="PANTHER" id="PTHR13789:SF309">
    <property type="entry name" value="PUTATIVE (AFU_ORTHOLOGUE AFUA_6G14510)-RELATED"/>
    <property type="match status" value="1"/>
</dbReference>
<dbReference type="InterPro" id="IPR002938">
    <property type="entry name" value="FAD-bd"/>
</dbReference>
<dbReference type="InterPro" id="IPR036188">
    <property type="entry name" value="FAD/NAD-bd_sf"/>
</dbReference>
<dbReference type="Pfam" id="PF01494">
    <property type="entry name" value="FAD_binding_3"/>
    <property type="match status" value="1"/>
</dbReference>
<sequence>MANFLIIGGGIAGLATAQALLQAGHQVQVFEAASALREVGAGVVLGANAMRALAQMGLHAAVQAQGFPLTGIGLLEENGKPLNTVDTRPFTDRLGYDNLAIHRASLQQVLLAALPAGCVHLGKRLARFEQHDAQVTAYFEDGTQTTADALIGADGIRSRVRLQLLPGSQPRYAGYTCWRSVVQASSLGLTAGQTTETWGRTGRFGMVPLGNGQVYWFACINSPEANHAPFKAFRMSDLQQHFASFHAPIPQLLALSTDEQLVWGDILDLKPLPHFHFGRVLLIGDAAHATTPNMGQGAGQAVEDAASLARCLHATPDLPAAFQQFDQRRRPRTTRIVEQSWQLGKAAHLSNPLLIKLRNVAMRSLPSSLNTRQMAFLYEGGE</sequence>
<dbReference type="PRINTS" id="PR00420">
    <property type="entry name" value="RNGMNOXGNASE"/>
</dbReference>
<protein>
    <submittedName>
        <fullName evidence="4">NAD(P)-binding protein</fullName>
    </submittedName>
</protein>
<reference evidence="4 5" key="1">
    <citation type="submission" date="2019-08" db="EMBL/GenBank/DDBJ databases">
        <authorList>
            <person name="Seo M.-J."/>
        </authorList>
    </citation>
    <scope>NUCLEOTIDE SEQUENCE [LARGE SCALE GENOMIC DNA]</scope>
    <source>
        <strain evidence="4 5">KIGAM108</strain>
    </source>
</reference>
<dbReference type="EMBL" id="VTHL01000024">
    <property type="protein sequence ID" value="TYZ06429.1"/>
    <property type="molecule type" value="Genomic_DNA"/>
</dbReference>
<dbReference type="Gene3D" id="3.50.50.60">
    <property type="entry name" value="FAD/NAD(P)-binding domain"/>
    <property type="match status" value="1"/>
</dbReference>
<evidence type="ECO:0000259" key="3">
    <source>
        <dbReference type="Pfam" id="PF01494"/>
    </source>
</evidence>
<gene>
    <name evidence="4" type="ORF">FY528_18130</name>
</gene>
<accession>A0A5D6UVK5</accession>